<feature type="compositionally biased region" description="Polar residues" evidence="1">
    <location>
        <begin position="146"/>
        <end position="159"/>
    </location>
</feature>
<protein>
    <recommendedName>
        <fullName evidence="2">Nitrogen regulatory protein areA GATA-like domain-containing protein</fullName>
    </recommendedName>
</protein>
<feature type="compositionally biased region" description="Low complexity" evidence="1">
    <location>
        <begin position="288"/>
        <end position="302"/>
    </location>
</feature>
<dbReference type="InterPro" id="IPR013860">
    <property type="entry name" value="AreA_GATA"/>
</dbReference>
<feature type="compositionally biased region" description="Basic residues" evidence="1">
    <location>
        <begin position="438"/>
        <end position="453"/>
    </location>
</feature>
<feature type="compositionally biased region" description="Low complexity" evidence="1">
    <location>
        <begin position="519"/>
        <end position="551"/>
    </location>
</feature>
<dbReference type="OMA" id="KHIHFKE"/>
<evidence type="ECO:0000256" key="1">
    <source>
        <dbReference type="SAM" id="MobiDB-lite"/>
    </source>
</evidence>
<dbReference type="OrthoDB" id="5563539at2759"/>
<feature type="region of interest" description="Disordered" evidence="1">
    <location>
        <begin position="1"/>
        <end position="176"/>
    </location>
</feature>
<dbReference type="PANTHER" id="PTHR28051">
    <property type="entry name" value="PROTEIN MTL1-RELATED"/>
    <property type="match status" value="1"/>
</dbReference>
<dbReference type="Proteomes" id="UP000008066">
    <property type="component" value="Unassembled WGS sequence"/>
</dbReference>
<evidence type="ECO:0000259" key="2">
    <source>
        <dbReference type="Pfam" id="PF08550"/>
    </source>
</evidence>
<dbReference type="EMBL" id="GL988046">
    <property type="protein sequence ID" value="EGS17964.1"/>
    <property type="molecule type" value="Genomic_DNA"/>
</dbReference>
<feature type="region of interest" description="Disordered" evidence="1">
    <location>
        <begin position="431"/>
        <end position="551"/>
    </location>
</feature>
<evidence type="ECO:0000313" key="4">
    <source>
        <dbReference type="Proteomes" id="UP000008066"/>
    </source>
</evidence>
<feature type="compositionally biased region" description="Basic and acidic residues" evidence="1">
    <location>
        <begin position="71"/>
        <end position="86"/>
    </location>
</feature>
<feature type="domain" description="Nitrogen regulatory protein areA GATA-like" evidence="2">
    <location>
        <begin position="216"/>
        <end position="243"/>
    </location>
</feature>
<keyword evidence="4" id="KW-1185">Reference proteome</keyword>
<feature type="compositionally biased region" description="Polar residues" evidence="1">
    <location>
        <begin position="35"/>
        <end position="46"/>
    </location>
</feature>
<dbReference type="STRING" id="759272.G0SEU8"/>
<sequence>MDWAGGQLADSHFDRGRSYNDGSYDNLSHLGGLRRSQSQPRLSTGMRSGFHLSSSTSNLSNLRLEVADMSSDLRLEASKKMRESRTKSPPPRRQRASSPRNHGGWKHSDDSHKAHKGGFDLDGDQDSSATTESDSEIEMRGRSRQPKPQNAGNSPQSETTDNEERTTSPAPVPMRIMPLTPDLKERAEDDIAVRPQPSRHVDYLSHNWREEELWMSWKFIVSRRGDYANAARLENASWRTWWKNKNNLKTVNPLELNWLKEADVGWLYGPLQTGTFMNRRDPQESKEQQSSTSSASARESQSGPFITKPILKKRSMSEIILQESLSNSTLVAKAAAAAKAQGRKGKKRPGLGRSTTDYGAYPFSPSDSHEGTSPFPSAQTSGIASPAGEKKHIHFNEQVTQCIAVDIKGDDDDDYYDSRYYDYDSDDEREGGLLMKRLNPKKRWPTPKRRSSHRPPNGESKTIAMLPSTTLKDEDDSEPSATVHRSPVLSPSSSQETLRPSKKSGIFFANSDDEDDVDSVVLKKSSSRSSLNRIPSSSSLAESSGSGLRRSSSALRLDRAAEPLNGARAGHLVRSSSAVGLADARGMGDMGGVRRSQSGIMRPLYNFERDSDEENRNDGGGFFQRITNMVNTARDILYIIWNVGWGGGNDAYEEYYE</sequence>
<dbReference type="PANTHER" id="PTHR28051:SF1">
    <property type="entry name" value="PROTEIN MTL1-RELATED"/>
    <property type="match status" value="1"/>
</dbReference>
<feature type="compositionally biased region" description="Basic residues" evidence="1">
    <location>
        <begin position="341"/>
        <end position="350"/>
    </location>
</feature>
<dbReference type="GO" id="GO:0042149">
    <property type="term" value="P:cellular response to glucose starvation"/>
    <property type="evidence" value="ECO:0007669"/>
    <property type="project" value="TreeGrafter"/>
</dbReference>
<gene>
    <name evidence="3" type="ORF">CTHT_0059770</name>
</gene>
<feature type="compositionally biased region" description="Basic and acidic residues" evidence="1">
    <location>
        <begin position="278"/>
        <end position="287"/>
    </location>
</feature>
<dbReference type="GO" id="GO:0005773">
    <property type="term" value="C:vacuole"/>
    <property type="evidence" value="ECO:0007669"/>
    <property type="project" value="GOC"/>
</dbReference>
<dbReference type="InterPro" id="IPR052292">
    <property type="entry name" value="Glucose_repression_reg"/>
</dbReference>
<evidence type="ECO:0000313" key="3">
    <source>
        <dbReference type="EMBL" id="EGS17964.1"/>
    </source>
</evidence>
<dbReference type="AlphaFoldDB" id="G0SEU8"/>
<feature type="compositionally biased region" description="Polar residues" evidence="1">
    <location>
        <begin position="374"/>
        <end position="383"/>
    </location>
</feature>
<dbReference type="GeneID" id="18260015"/>
<feature type="compositionally biased region" description="Low complexity" evidence="1">
    <location>
        <begin position="52"/>
        <end position="64"/>
    </location>
</feature>
<dbReference type="eggNOG" id="ENOG502QSII">
    <property type="taxonomic scope" value="Eukaryota"/>
</dbReference>
<reference evidence="3 4" key="1">
    <citation type="journal article" date="2011" name="Cell">
        <title>Insight into structure and assembly of the nuclear pore complex by utilizing the genome of a eukaryotic thermophile.</title>
        <authorList>
            <person name="Amlacher S."/>
            <person name="Sarges P."/>
            <person name="Flemming D."/>
            <person name="van Noort V."/>
            <person name="Kunze R."/>
            <person name="Devos D.P."/>
            <person name="Arumugam M."/>
            <person name="Bork P."/>
            <person name="Hurt E."/>
        </authorList>
    </citation>
    <scope>NUCLEOTIDE SEQUENCE [LARGE SCALE GENOMIC DNA]</scope>
    <source>
        <strain evidence="4">DSM 1495 / CBS 144.50 / IMI 039719</strain>
    </source>
</reference>
<dbReference type="HOGENOM" id="CLU_020417_0_0_1"/>
<organism evidence="4">
    <name type="scientific">Chaetomium thermophilum (strain DSM 1495 / CBS 144.50 / IMI 039719)</name>
    <name type="common">Thermochaetoides thermophila</name>
    <dbReference type="NCBI Taxonomy" id="759272"/>
    <lineage>
        <taxon>Eukaryota</taxon>
        <taxon>Fungi</taxon>
        <taxon>Dikarya</taxon>
        <taxon>Ascomycota</taxon>
        <taxon>Pezizomycotina</taxon>
        <taxon>Sordariomycetes</taxon>
        <taxon>Sordariomycetidae</taxon>
        <taxon>Sordariales</taxon>
        <taxon>Chaetomiaceae</taxon>
        <taxon>Thermochaetoides</taxon>
    </lineage>
</organism>
<dbReference type="KEGG" id="cthr:CTHT_0059770"/>
<feature type="compositionally biased region" description="Polar residues" evidence="1">
    <location>
        <begin position="489"/>
        <end position="498"/>
    </location>
</feature>
<feature type="region of interest" description="Disordered" evidence="1">
    <location>
        <begin position="275"/>
        <end position="307"/>
    </location>
</feature>
<proteinExistence type="predicted"/>
<dbReference type="GO" id="GO:0007039">
    <property type="term" value="P:protein catabolic process in the vacuole"/>
    <property type="evidence" value="ECO:0007669"/>
    <property type="project" value="TreeGrafter"/>
</dbReference>
<name>G0SEU8_CHATD</name>
<feature type="region of interest" description="Disordered" evidence="1">
    <location>
        <begin position="338"/>
        <end position="386"/>
    </location>
</feature>
<dbReference type="RefSeq" id="XP_006696295.1">
    <property type="nucleotide sequence ID" value="XM_006696232.1"/>
</dbReference>
<accession>G0SEU8</accession>
<dbReference type="Pfam" id="PF08550">
    <property type="entry name" value="GATA_AreA"/>
    <property type="match status" value="1"/>
</dbReference>